<reference evidence="3" key="1">
    <citation type="submission" date="2022-10" db="EMBL/GenBank/DDBJ databases">
        <title>Genome assembly of Pristionchus species.</title>
        <authorList>
            <person name="Yoshida K."/>
            <person name="Sommer R.J."/>
        </authorList>
    </citation>
    <scope>NUCLEOTIDE SEQUENCE [LARGE SCALE GENOMIC DNA]</scope>
    <source>
        <strain evidence="3">RS5460</strain>
    </source>
</reference>
<evidence type="ECO:0000313" key="3">
    <source>
        <dbReference type="Proteomes" id="UP001328107"/>
    </source>
</evidence>
<protein>
    <recommendedName>
        <fullName evidence="4">BZIP domain-containing protein</fullName>
    </recommendedName>
</protein>
<name>A0AAN5I5R7_9BILA</name>
<evidence type="ECO:0000256" key="1">
    <source>
        <dbReference type="SAM" id="MobiDB-lite"/>
    </source>
</evidence>
<dbReference type="AlphaFoldDB" id="A0AAN5I5R7"/>
<evidence type="ECO:0008006" key="4">
    <source>
        <dbReference type="Google" id="ProtNLM"/>
    </source>
</evidence>
<proteinExistence type="predicted"/>
<evidence type="ECO:0000313" key="2">
    <source>
        <dbReference type="EMBL" id="GMR52380.1"/>
    </source>
</evidence>
<gene>
    <name evidence="2" type="ORF">PMAYCL1PPCAC_22575</name>
</gene>
<organism evidence="2 3">
    <name type="scientific">Pristionchus mayeri</name>
    <dbReference type="NCBI Taxonomy" id="1317129"/>
    <lineage>
        <taxon>Eukaryota</taxon>
        <taxon>Metazoa</taxon>
        <taxon>Ecdysozoa</taxon>
        <taxon>Nematoda</taxon>
        <taxon>Chromadorea</taxon>
        <taxon>Rhabditida</taxon>
        <taxon>Rhabditina</taxon>
        <taxon>Diplogasteromorpha</taxon>
        <taxon>Diplogasteroidea</taxon>
        <taxon>Neodiplogasteridae</taxon>
        <taxon>Pristionchus</taxon>
    </lineage>
</organism>
<keyword evidence="3" id="KW-1185">Reference proteome</keyword>
<dbReference type="Proteomes" id="UP001328107">
    <property type="component" value="Unassembled WGS sequence"/>
</dbReference>
<dbReference type="Gene3D" id="1.20.5.170">
    <property type="match status" value="1"/>
</dbReference>
<dbReference type="CDD" id="cd14686">
    <property type="entry name" value="bZIP"/>
    <property type="match status" value="1"/>
</dbReference>
<comment type="caution">
    <text evidence="2">The sequence shown here is derived from an EMBL/GenBank/DDBJ whole genome shotgun (WGS) entry which is preliminary data.</text>
</comment>
<accession>A0AAN5I5R7</accession>
<sequence>LQNTRVIVRGVPKRPTDEEELKKYLERREKNNESARKHRSIRKAAAEKSTEYKEMYEKLLAESKKEIAELQNENHSLRIRLNLSSPIFRQSRYSLSSTQKSNFRSARFNSYSDSYDSDTTDSGEFFIPNSDERPGDFDLESCTRRDNSVANSSQQHPSDDSVFSCCFNSRQFTAEWTKFDEFLQEKTGFTPLPGHFTPLADIAKQSALPILDVEEDLSPLVEQCNLGSK</sequence>
<feature type="non-terminal residue" evidence="2">
    <location>
        <position position="1"/>
    </location>
</feature>
<feature type="region of interest" description="Disordered" evidence="1">
    <location>
        <begin position="27"/>
        <end position="48"/>
    </location>
</feature>
<feature type="region of interest" description="Disordered" evidence="1">
    <location>
        <begin position="112"/>
        <end position="133"/>
    </location>
</feature>
<dbReference type="EMBL" id="BTRK01000005">
    <property type="protein sequence ID" value="GMR52380.1"/>
    <property type="molecule type" value="Genomic_DNA"/>
</dbReference>